<dbReference type="Proteomes" id="UP000694865">
    <property type="component" value="Unplaced"/>
</dbReference>
<keyword evidence="2" id="KW-0472">Membrane</keyword>
<reference evidence="4" key="1">
    <citation type="submission" date="2025-08" db="UniProtKB">
        <authorList>
            <consortium name="RefSeq"/>
        </authorList>
    </citation>
    <scope>IDENTIFICATION</scope>
    <source>
        <tissue evidence="4">Testes</tissue>
    </source>
</reference>
<dbReference type="InterPro" id="IPR032751">
    <property type="entry name" value="Fuseless"/>
</dbReference>
<feature type="transmembrane region" description="Helical" evidence="2">
    <location>
        <begin position="236"/>
        <end position="258"/>
    </location>
</feature>
<feature type="non-terminal residue" evidence="4">
    <location>
        <position position="314"/>
    </location>
</feature>
<sequence length="314" mass="36091">MADEDRETALEPLHSTDENQTQHSHRSPVCNRICMCTLDGVALFCIITTAVIFFWRGTWYIMDNIVNPRNYEASGWLSFVLGFLIIIVMHMWQTTFKRIVGKSNRVLWNIASRVHTYILAFGCVNQWRGVWHVWDNYTGDGLNSGLISTFTALAILWASRSSRNILRPPNSLLFDCNHKFTILTRFRVEISSDIYLYLLDLIFTVIVLGSAVVSYWRGMWTCIDNVLFPADTEFSGWASLGIGYGIVFTSYLLQFIAAEISCRLGKYSRIAFEDFFLSIVAFGILNIWRGVWYLSDVYIISDKVWASGWTTHCI</sequence>
<feature type="transmembrane region" description="Helical" evidence="2">
    <location>
        <begin position="194"/>
        <end position="216"/>
    </location>
</feature>
<protein>
    <submittedName>
        <fullName evidence="4">Uncharacterized protein LOC102803953</fullName>
    </submittedName>
</protein>
<dbReference type="Pfam" id="PF15993">
    <property type="entry name" value="Fuseless"/>
    <property type="match status" value="1"/>
</dbReference>
<keyword evidence="3" id="KW-1185">Reference proteome</keyword>
<dbReference type="GeneID" id="102803953"/>
<evidence type="ECO:0000313" key="4">
    <source>
        <dbReference type="RefSeq" id="XP_006813930.1"/>
    </source>
</evidence>
<organism evidence="3 4">
    <name type="scientific">Saccoglossus kowalevskii</name>
    <name type="common">Acorn worm</name>
    <dbReference type="NCBI Taxonomy" id="10224"/>
    <lineage>
        <taxon>Eukaryota</taxon>
        <taxon>Metazoa</taxon>
        <taxon>Hemichordata</taxon>
        <taxon>Enteropneusta</taxon>
        <taxon>Harrimaniidae</taxon>
        <taxon>Saccoglossus</taxon>
    </lineage>
</organism>
<dbReference type="RefSeq" id="XP_006813930.1">
    <property type="nucleotide sequence ID" value="XM_006813867.1"/>
</dbReference>
<evidence type="ECO:0000256" key="2">
    <source>
        <dbReference type="SAM" id="Phobius"/>
    </source>
</evidence>
<dbReference type="PANTHER" id="PTHR35270:SF2">
    <property type="entry name" value="FUSELESS, ISOFORM A"/>
    <property type="match status" value="1"/>
</dbReference>
<feature type="region of interest" description="Disordered" evidence="1">
    <location>
        <begin position="1"/>
        <end position="24"/>
    </location>
</feature>
<evidence type="ECO:0000256" key="1">
    <source>
        <dbReference type="SAM" id="MobiDB-lite"/>
    </source>
</evidence>
<keyword evidence="2" id="KW-1133">Transmembrane helix</keyword>
<dbReference type="PANTHER" id="PTHR35270">
    <property type="entry name" value="FUSELESS, ISOFORM A"/>
    <property type="match status" value="1"/>
</dbReference>
<keyword evidence="2" id="KW-0812">Transmembrane</keyword>
<accession>A0ABM0M1N9</accession>
<name>A0ABM0M1N9_SACKO</name>
<feature type="transmembrane region" description="Helical" evidence="2">
    <location>
        <begin position="75"/>
        <end position="94"/>
    </location>
</feature>
<evidence type="ECO:0000313" key="3">
    <source>
        <dbReference type="Proteomes" id="UP000694865"/>
    </source>
</evidence>
<proteinExistence type="predicted"/>
<feature type="transmembrane region" description="Helical" evidence="2">
    <location>
        <begin position="270"/>
        <end position="288"/>
    </location>
</feature>
<feature type="transmembrane region" description="Helical" evidence="2">
    <location>
        <begin position="33"/>
        <end position="55"/>
    </location>
</feature>
<gene>
    <name evidence="4" type="primary">LOC102803953</name>
</gene>